<feature type="region of interest" description="Disordered" evidence="11">
    <location>
        <begin position="1188"/>
        <end position="1207"/>
    </location>
</feature>
<gene>
    <name evidence="16" type="primary">ARMI</name>
    <name evidence="15" type="ORF">CCAP1982_LOCUS11757</name>
</gene>
<keyword evidence="7 16" id="KW-0347">Helicase</keyword>
<dbReference type="Pfam" id="PF13086">
    <property type="entry name" value="AAA_11"/>
    <property type="match status" value="2"/>
</dbReference>
<feature type="domain" description="DNA2/NAM7 helicase helicase" evidence="12">
    <location>
        <begin position="847"/>
        <end position="921"/>
    </location>
</feature>
<evidence type="ECO:0000259" key="13">
    <source>
        <dbReference type="Pfam" id="PF13087"/>
    </source>
</evidence>
<evidence type="ECO:0000256" key="4">
    <source>
        <dbReference type="ARBA" id="ARBA00022490"/>
    </source>
</evidence>
<evidence type="ECO:0000256" key="11">
    <source>
        <dbReference type="SAM" id="MobiDB-lite"/>
    </source>
</evidence>
<accession>W8AQA1</accession>
<evidence type="ECO:0000256" key="7">
    <source>
        <dbReference type="ARBA" id="ARBA00022806"/>
    </source>
</evidence>
<dbReference type="EMBL" id="GAMC01019899">
    <property type="protein sequence ID" value="JAB86656.1"/>
    <property type="molecule type" value="mRNA"/>
</dbReference>
<dbReference type="CDD" id="cd18808">
    <property type="entry name" value="SF1_C_Upf1"/>
    <property type="match status" value="1"/>
</dbReference>
<dbReference type="Pfam" id="PF13087">
    <property type="entry name" value="AAA_12"/>
    <property type="match status" value="1"/>
</dbReference>
<organism evidence="16">
    <name type="scientific">Ceratitis capitata</name>
    <name type="common">Mediterranean fruit fly</name>
    <name type="synonym">Tephritis capitata</name>
    <dbReference type="NCBI Taxonomy" id="7213"/>
    <lineage>
        <taxon>Eukaryota</taxon>
        <taxon>Metazoa</taxon>
        <taxon>Ecdysozoa</taxon>
        <taxon>Arthropoda</taxon>
        <taxon>Hexapoda</taxon>
        <taxon>Insecta</taxon>
        <taxon>Pterygota</taxon>
        <taxon>Neoptera</taxon>
        <taxon>Endopterygota</taxon>
        <taxon>Diptera</taxon>
        <taxon>Brachycera</taxon>
        <taxon>Muscomorpha</taxon>
        <taxon>Tephritoidea</taxon>
        <taxon>Tephritidae</taxon>
        <taxon>Ceratitis</taxon>
        <taxon>Ceratitis</taxon>
    </lineage>
</organism>
<evidence type="ECO:0000256" key="2">
    <source>
        <dbReference type="ARBA" id="ARBA00005601"/>
    </source>
</evidence>
<evidence type="ECO:0000256" key="6">
    <source>
        <dbReference type="ARBA" id="ARBA00022801"/>
    </source>
</evidence>
<comment type="catalytic activity">
    <reaction evidence="9">
        <text>ATP + H2O = ADP + phosphate + H(+)</text>
        <dbReference type="Rhea" id="RHEA:13065"/>
        <dbReference type="ChEBI" id="CHEBI:15377"/>
        <dbReference type="ChEBI" id="CHEBI:15378"/>
        <dbReference type="ChEBI" id="CHEBI:30616"/>
        <dbReference type="ChEBI" id="CHEBI:43474"/>
        <dbReference type="ChEBI" id="CHEBI:456216"/>
        <dbReference type="EC" id="3.6.4.13"/>
    </reaction>
</comment>
<evidence type="ECO:0000259" key="12">
    <source>
        <dbReference type="Pfam" id="PF13086"/>
    </source>
</evidence>
<dbReference type="PANTHER" id="PTHR45418:SF1">
    <property type="entry name" value="CANCER_TESTIS ANTIGEN 55"/>
    <property type="match status" value="1"/>
</dbReference>
<dbReference type="InterPro" id="IPR041677">
    <property type="entry name" value="DNA2/NAM7_AAA_11"/>
</dbReference>
<keyword evidence="17" id="KW-1185">Reference proteome</keyword>
<dbReference type="GO" id="GO:0003724">
    <property type="term" value="F:RNA helicase activity"/>
    <property type="evidence" value="ECO:0007669"/>
    <property type="project" value="UniProtKB-EC"/>
</dbReference>
<dbReference type="InterPro" id="IPR047187">
    <property type="entry name" value="SF1_C_Upf1"/>
</dbReference>
<dbReference type="EC" id="3.6.4.13" evidence="3"/>
<dbReference type="EMBL" id="GAMC01019897">
    <property type="protein sequence ID" value="JAB86658.1"/>
    <property type="molecule type" value="mRNA"/>
</dbReference>
<feature type="domain" description="Helicase MOV-10-like beta-barrel" evidence="14">
    <location>
        <begin position="573"/>
        <end position="655"/>
    </location>
</feature>
<feature type="domain" description="DNA2/NAM7 helicase-like C-terminal" evidence="13">
    <location>
        <begin position="960"/>
        <end position="1152"/>
    </location>
</feature>
<dbReference type="EMBL" id="CAJHJT010000034">
    <property type="protein sequence ID" value="CAD7003296.1"/>
    <property type="molecule type" value="Genomic_DNA"/>
</dbReference>
<dbReference type="InterPro" id="IPR027417">
    <property type="entry name" value="P-loop_NTPase"/>
</dbReference>
<comment type="subcellular location">
    <subcellularLocation>
        <location evidence="1">Cytoplasm</location>
    </subcellularLocation>
</comment>
<feature type="coiled-coil region" evidence="10">
    <location>
        <begin position="22"/>
        <end position="72"/>
    </location>
</feature>
<feature type="region of interest" description="Disordered" evidence="11">
    <location>
        <begin position="317"/>
        <end position="339"/>
    </location>
</feature>
<keyword evidence="8" id="KW-0067">ATP-binding</keyword>
<dbReference type="InterPro" id="IPR041679">
    <property type="entry name" value="DNA2/NAM7-like_C"/>
</dbReference>
<protein>
    <recommendedName>
        <fullName evidence="3">RNA helicase</fullName>
        <ecNumber evidence="3">3.6.4.13</ecNumber>
    </recommendedName>
</protein>
<sequence length="1207" mass="138850">MLSFLKNLWDSMDAEKQKRIYAGKLEDEQRHLDAEIEKEEIEKHKNGDASGMQNILASVNRTQNDNKKNENEDKCFERFGVITTLTSNHGTIDHAIFFDISSAGGLASELKVGCHVKYLAFQQTHSDHIKVVQIKEVPESFWDESMSTNEKIDEQIAELRNEKPTFFNTHQRNILGLIMERRPGAIIVDTEHKLMNINLDTVEIDFIPQAGDRVFICCNVQSDEHFVNLQGEILQEVSVHPARLLKQEKCEVRRLHADWGVLNEDCFFTFDVVPNACKLNLGDIVLADLIECERDPYIWRVIKLALLERNLPQATTSATTGIPMNGERHSTTKSRNESNHAITVSEDQRCIFSATFQTQKLEMVVKNNVDRTIRVLSIEFLGRRRDSQIKLIDPNHNDTAFELPGHSSRTLVFEVESKSYGETREVFLIKFENFRVKRSIVVVVCETEAEAEVARAQPNQSITGMGNNAGMQNMRQRSRHYANQVWSNKGEVIPGVGLATKRRFLAHRIAFYEVPERLRNAYLTSNSRQEMTESVESMFPCLKEELNLKNYSIRFQTLVYLEEIEYFINFRNYDRERAHFTRDGEFLSLTIENLSERRPSLVIGDTVRAINPWSNENDNRSYDGVIHKVLFNRILLKFNDGFQSKYNGEDFRLEFYFSRFAFRKQHYAVNRIIKHVGEQFLFPSRVHTREEPQLQIELDSDDNLILHDTKCPWFNPVLNPIQKRAIRNILRGEAHNMPYVIFGPPGTGKTMTLVETMLQLVKHLPSSRLLIGTPSNGSADLIATRLIESKQLQPGDFVRLVSQNQIEKELIPEHLMPYCATVDMAADGTSDDSMIVTESGMKLRCQMKYLGRHRLTISTCTTLGNFLQMGFPPGHFTHVLIDESGQCTEPEVMVPICLVSQKRGQVILAGDPHQLQAIVINRYASDCGLSLSFLERILSRTPYLRDVMRFPDTSGFDPRLVTKLLYNYRSLPSILNVYSELFYDSELRPMVKEKDSREAEKLQKLDVLLPPSEKRPKSHGIFFYGTRSENKQESDSPSWFNPLEARNVFLMTIKLYRQGIKPENIGIITPYMKQVKHLRTLFIEADIAMPKVGSVEEFQGQERDIILISTVRSAKKLINNDLRHSLGFVQSAKRMNVAISRARYLMFIFGNPHLLYLDHCWRTCIKYCVDNEAYLGCDLPDDFETRPELNEDNETETESIAKSPLPA</sequence>
<evidence type="ECO:0000256" key="5">
    <source>
        <dbReference type="ARBA" id="ARBA00022741"/>
    </source>
</evidence>
<dbReference type="GO" id="GO:0005524">
    <property type="term" value="F:ATP binding"/>
    <property type="evidence" value="ECO:0007669"/>
    <property type="project" value="UniProtKB-KW"/>
</dbReference>
<dbReference type="OrthoDB" id="6513042at2759"/>
<dbReference type="Pfam" id="PF21634">
    <property type="entry name" value="MOV-10_beta-barrel"/>
    <property type="match status" value="1"/>
</dbReference>
<dbReference type="AlphaFoldDB" id="W8AQA1"/>
<dbReference type="KEGG" id="ccat:101460048"/>
<proteinExistence type="evidence at transcript level"/>
<dbReference type="EMBL" id="GAMC01019900">
    <property type="protein sequence ID" value="JAB86655.1"/>
    <property type="molecule type" value="mRNA"/>
</dbReference>
<name>W8AQA1_CERCA</name>
<dbReference type="SUPFAM" id="SSF52540">
    <property type="entry name" value="P-loop containing nucleoside triphosphate hydrolases"/>
    <property type="match status" value="1"/>
</dbReference>
<keyword evidence="10" id="KW-0175">Coiled coil</keyword>
<reference evidence="16" key="1">
    <citation type="submission" date="2013-07" db="EMBL/GenBank/DDBJ databases">
        <authorList>
            <person name="Geib S."/>
        </authorList>
    </citation>
    <scope>NUCLEOTIDE SEQUENCE</scope>
</reference>
<evidence type="ECO:0000256" key="9">
    <source>
        <dbReference type="ARBA" id="ARBA00047984"/>
    </source>
</evidence>
<comment type="similarity">
    <text evidence="2">Belongs to the DNA2/NAM7 helicase family. SDE3 subfamily.</text>
</comment>
<evidence type="ECO:0000256" key="1">
    <source>
        <dbReference type="ARBA" id="ARBA00004496"/>
    </source>
</evidence>
<feature type="compositionally biased region" description="Basic and acidic residues" evidence="11">
    <location>
        <begin position="326"/>
        <end position="338"/>
    </location>
</feature>
<dbReference type="GO" id="GO:0005737">
    <property type="term" value="C:cytoplasm"/>
    <property type="evidence" value="ECO:0007669"/>
    <property type="project" value="UniProtKB-SubCell"/>
</dbReference>
<evidence type="ECO:0000256" key="10">
    <source>
        <dbReference type="SAM" id="Coils"/>
    </source>
</evidence>
<dbReference type="Gene3D" id="3.40.50.300">
    <property type="entry name" value="P-loop containing nucleotide triphosphate hydrolases"/>
    <property type="match status" value="2"/>
</dbReference>
<dbReference type="CTD" id="38427"/>
<evidence type="ECO:0000256" key="8">
    <source>
        <dbReference type="ARBA" id="ARBA00022840"/>
    </source>
</evidence>
<reference evidence="15" key="3">
    <citation type="submission" date="2020-11" db="EMBL/GenBank/DDBJ databases">
        <authorList>
            <person name="Whitehead M."/>
        </authorList>
    </citation>
    <scope>NUCLEOTIDE SEQUENCE</scope>
    <source>
        <strain evidence="15">EGII</strain>
    </source>
</reference>
<dbReference type="GeneID" id="101460048"/>
<evidence type="ECO:0000259" key="14">
    <source>
        <dbReference type="Pfam" id="PF21634"/>
    </source>
</evidence>
<dbReference type="EMBL" id="GAMC01019898">
    <property type="protein sequence ID" value="JAB86657.1"/>
    <property type="molecule type" value="mRNA"/>
</dbReference>
<dbReference type="GO" id="GO:0016787">
    <property type="term" value="F:hydrolase activity"/>
    <property type="evidence" value="ECO:0007669"/>
    <property type="project" value="UniProtKB-KW"/>
</dbReference>
<dbReference type="CDD" id="cd18078">
    <property type="entry name" value="DEXXQc_Mov10L1"/>
    <property type="match status" value="1"/>
</dbReference>
<dbReference type="Proteomes" id="UP000606786">
    <property type="component" value="Unassembled WGS sequence"/>
</dbReference>
<dbReference type="InterPro" id="IPR049080">
    <property type="entry name" value="MOV-10-like_beta-barrel"/>
</dbReference>
<feature type="domain" description="DNA2/NAM7 helicase helicase" evidence="12">
    <location>
        <begin position="718"/>
        <end position="809"/>
    </location>
</feature>
<dbReference type="PANTHER" id="PTHR45418">
    <property type="entry name" value="CANCER/TESTIS ANTIGEN 55"/>
    <property type="match status" value="1"/>
</dbReference>
<evidence type="ECO:0000313" key="16">
    <source>
        <dbReference type="EMBL" id="JAB86658.1"/>
    </source>
</evidence>
<keyword evidence="6" id="KW-0378">Hydrolase</keyword>
<keyword evidence="4" id="KW-0963">Cytoplasm</keyword>
<reference evidence="16" key="2">
    <citation type="journal article" date="2014" name="BMC Genomics">
        <title>A genomic perspective to assessing quality of mass-reared SIT flies used in Mediterranean fruit fly (Ceratitis capitata) eradication in California.</title>
        <authorList>
            <person name="Calla B."/>
            <person name="Hall B."/>
            <person name="Hou S."/>
            <person name="Geib S.M."/>
        </authorList>
    </citation>
    <scope>NUCLEOTIDE SEQUENCE</scope>
</reference>
<evidence type="ECO:0000256" key="3">
    <source>
        <dbReference type="ARBA" id="ARBA00012552"/>
    </source>
</evidence>
<keyword evidence="5" id="KW-0547">Nucleotide-binding</keyword>
<evidence type="ECO:0000313" key="15">
    <source>
        <dbReference type="EMBL" id="CAD7003296.1"/>
    </source>
</evidence>
<evidence type="ECO:0000313" key="17">
    <source>
        <dbReference type="Proteomes" id="UP000606786"/>
    </source>
</evidence>